<dbReference type="PANTHER" id="PTHR12697:SF38">
    <property type="entry name" value="PBS LYASE HEAT DOMAIN PROTEIN REPEAT-CONTAINING PROTEIN"/>
    <property type="match status" value="1"/>
</dbReference>
<evidence type="ECO:0000256" key="3">
    <source>
        <dbReference type="ARBA" id="ARBA00022738"/>
    </source>
</evidence>
<dbReference type="STRING" id="128403.WA1_44145"/>
<dbReference type="Gene3D" id="1.25.10.10">
    <property type="entry name" value="Leucine-rich Repeat Variant"/>
    <property type="match status" value="1"/>
</dbReference>
<dbReference type="Pfam" id="PF13646">
    <property type="entry name" value="HEAT_2"/>
    <property type="match status" value="1"/>
</dbReference>
<evidence type="ECO:0000256" key="4">
    <source>
        <dbReference type="ARBA" id="ARBA00023239"/>
    </source>
</evidence>
<dbReference type="OrthoDB" id="463931at2"/>
<accession>A0A139WW67</accession>
<gene>
    <name evidence="5" type="ORF">WA1_44145</name>
</gene>
<keyword evidence="6" id="KW-1185">Reference proteome</keyword>
<evidence type="ECO:0000313" key="5">
    <source>
        <dbReference type="EMBL" id="KYC36678.1"/>
    </source>
</evidence>
<dbReference type="GO" id="GO:0016491">
    <property type="term" value="F:oxidoreductase activity"/>
    <property type="evidence" value="ECO:0007669"/>
    <property type="project" value="TreeGrafter"/>
</dbReference>
<keyword evidence="4" id="KW-0456">Lyase</keyword>
<reference evidence="5 6" key="1">
    <citation type="journal article" date="2013" name="Genome Biol. Evol.">
        <title>Genomes of Stigonematalean cyanobacteria (subsection V) and the evolution of oxygenic photosynthesis from prokaryotes to plastids.</title>
        <authorList>
            <person name="Dagan T."/>
            <person name="Roettger M."/>
            <person name="Stucken K."/>
            <person name="Landan G."/>
            <person name="Koch R."/>
            <person name="Major P."/>
            <person name="Gould S.B."/>
            <person name="Goremykin V.V."/>
            <person name="Rippka R."/>
            <person name="Tandeau de Marsac N."/>
            <person name="Gugger M."/>
            <person name="Lockhart P.J."/>
            <person name="Allen J.F."/>
            <person name="Brune I."/>
            <person name="Maus I."/>
            <person name="Puhler A."/>
            <person name="Martin W.F."/>
        </authorList>
    </citation>
    <scope>NUCLEOTIDE SEQUENCE [LARGE SCALE GENOMIC DNA]</scope>
    <source>
        <strain evidence="5 6">PCC 7110</strain>
    </source>
</reference>
<dbReference type="Pfam" id="PF03130">
    <property type="entry name" value="HEAT_PBS"/>
    <property type="match status" value="1"/>
</dbReference>
<dbReference type="SMART" id="SM00567">
    <property type="entry name" value="EZ_HEAT"/>
    <property type="match status" value="2"/>
</dbReference>
<keyword evidence="3" id="KW-0605">Phycobilisome</keyword>
<name>A0A139WW67_9CYAN</name>
<dbReference type="GO" id="GO:0016829">
    <property type="term" value="F:lyase activity"/>
    <property type="evidence" value="ECO:0007669"/>
    <property type="project" value="UniProtKB-KW"/>
</dbReference>
<dbReference type="GO" id="GO:0016740">
    <property type="term" value="F:transferase activity"/>
    <property type="evidence" value="ECO:0007669"/>
    <property type="project" value="UniProtKB-KW"/>
</dbReference>
<comment type="caution">
    <text evidence="5">The sequence shown here is derived from an EMBL/GenBank/DDBJ whole genome shotgun (WGS) entry which is preliminary data.</text>
</comment>
<keyword evidence="5" id="KW-0808">Transferase</keyword>
<dbReference type="GO" id="GO:0030089">
    <property type="term" value="C:phycobilisome"/>
    <property type="evidence" value="ECO:0007669"/>
    <property type="project" value="UniProtKB-KW"/>
</dbReference>
<keyword evidence="2" id="KW-0042">Antenna complex</keyword>
<dbReference type="Proteomes" id="UP000076925">
    <property type="component" value="Unassembled WGS sequence"/>
</dbReference>
<comment type="similarity">
    <text evidence="1">Belongs to the CpcE/RpcE/PecE family.</text>
</comment>
<dbReference type="AlphaFoldDB" id="A0A139WW67"/>
<protein>
    <submittedName>
        <fullName evidence="5">Glycosyl transferase family 2</fullName>
    </submittedName>
</protein>
<evidence type="ECO:0000256" key="1">
    <source>
        <dbReference type="ARBA" id="ARBA00009299"/>
    </source>
</evidence>
<dbReference type="RefSeq" id="WP_017744704.1">
    <property type="nucleotide sequence ID" value="NZ_KQ976354.1"/>
</dbReference>
<dbReference type="InterPro" id="IPR004155">
    <property type="entry name" value="PBS_lyase_HEAT"/>
</dbReference>
<dbReference type="EMBL" id="ANNX02000047">
    <property type="protein sequence ID" value="KYC36678.1"/>
    <property type="molecule type" value="Genomic_DNA"/>
</dbReference>
<proteinExistence type="inferred from homology"/>
<sequence>MTNISALIQALNHNQPAQCVTVVDSLVKLAPATVEPLISAYRSSTDQGLQAYIIQALAQIGDPRATELLGEVVGTAVANHCQGNVRRIAARGLGQICSTTDNPAVTQYAMEKLTWALLAPEDWGLRYAAAVSLQEIATPDAYNALRMALNQETDKVVRSRVDRALEGSGE</sequence>
<dbReference type="InterPro" id="IPR011989">
    <property type="entry name" value="ARM-like"/>
</dbReference>
<organism evidence="5 6">
    <name type="scientific">Scytonema hofmannii PCC 7110</name>
    <dbReference type="NCBI Taxonomy" id="128403"/>
    <lineage>
        <taxon>Bacteria</taxon>
        <taxon>Bacillati</taxon>
        <taxon>Cyanobacteriota</taxon>
        <taxon>Cyanophyceae</taxon>
        <taxon>Nostocales</taxon>
        <taxon>Scytonemataceae</taxon>
        <taxon>Scytonema</taxon>
    </lineage>
</organism>
<dbReference type="InterPro" id="IPR016024">
    <property type="entry name" value="ARM-type_fold"/>
</dbReference>
<evidence type="ECO:0000313" key="6">
    <source>
        <dbReference type="Proteomes" id="UP000076925"/>
    </source>
</evidence>
<evidence type="ECO:0000256" key="2">
    <source>
        <dbReference type="ARBA" id="ARBA00022549"/>
    </source>
</evidence>
<dbReference type="PANTHER" id="PTHR12697">
    <property type="entry name" value="PBS LYASE HEAT-LIKE PROTEIN"/>
    <property type="match status" value="1"/>
</dbReference>
<dbReference type="SUPFAM" id="SSF48371">
    <property type="entry name" value="ARM repeat"/>
    <property type="match status" value="1"/>
</dbReference>